<dbReference type="EMBL" id="LLXI01001753">
    <property type="protein sequence ID" value="PKY55027.1"/>
    <property type="molecule type" value="Genomic_DNA"/>
</dbReference>
<accession>A0A2I1H837</accession>
<keyword evidence="1" id="KW-0175">Coiled coil</keyword>
<evidence type="ECO:0000256" key="1">
    <source>
        <dbReference type="SAM" id="Coils"/>
    </source>
</evidence>
<feature type="coiled-coil region" evidence="1">
    <location>
        <begin position="145"/>
        <end position="172"/>
    </location>
</feature>
<evidence type="ECO:0000313" key="3">
    <source>
        <dbReference type="Proteomes" id="UP000234323"/>
    </source>
</evidence>
<proteinExistence type="predicted"/>
<evidence type="ECO:0000313" key="2">
    <source>
        <dbReference type="EMBL" id="PKY55027.1"/>
    </source>
</evidence>
<reference evidence="2 3" key="1">
    <citation type="submission" date="2015-10" db="EMBL/GenBank/DDBJ databases">
        <title>Genome analyses suggest a sexual origin of heterokaryosis in a supposedly ancient asexual fungus.</title>
        <authorList>
            <person name="Ropars J."/>
            <person name="Sedzielewska K."/>
            <person name="Noel J."/>
            <person name="Charron P."/>
            <person name="Farinelli L."/>
            <person name="Marton T."/>
            <person name="Kruger M."/>
            <person name="Pelin A."/>
            <person name="Brachmann A."/>
            <person name="Corradi N."/>
        </authorList>
    </citation>
    <scope>NUCLEOTIDE SEQUENCE [LARGE SCALE GENOMIC DNA]</scope>
    <source>
        <strain evidence="2 3">A4</strain>
    </source>
</reference>
<dbReference type="Proteomes" id="UP000234323">
    <property type="component" value="Unassembled WGS sequence"/>
</dbReference>
<keyword evidence="3" id="KW-1185">Reference proteome</keyword>
<dbReference type="AlphaFoldDB" id="A0A2I1H837"/>
<organism evidence="2 3">
    <name type="scientific">Rhizophagus irregularis</name>
    <dbReference type="NCBI Taxonomy" id="588596"/>
    <lineage>
        <taxon>Eukaryota</taxon>
        <taxon>Fungi</taxon>
        <taxon>Fungi incertae sedis</taxon>
        <taxon>Mucoromycota</taxon>
        <taxon>Glomeromycotina</taxon>
        <taxon>Glomeromycetes</taxon>
        <taxon>Glomerales</taxon>
        <taxon>Glomeraceae</taxon>
        <taxon>Rhizophagus</taxon>
    </lineage>
</organism>
<protein>
    <submittedName>
        <fullName evidence="2">Uncharacterized protein</fullName>
    </submittedName>
</protein>
<gene>
    <name evidence="2" type="ORF">RhiirA4_69433</name>
</gene>
<name>A0A2I1H837_9GLOM</name>
<sequence length="181" mass="21292">MDLIHLIITSFCFKIFKMEKERESLKKALEDGDIIYDSSVGENIYTVSNEELPEIINEWVNKYSETKEELAKDFNPEKDPSKPIKSCTHIFTKDKKIISVRLEVYPMLDSAEFNCSEKSFEYEFKVYHNKNQYQLKKLVQSIGIIADKEQDLERLIEKKENLRILLNLVTSKSNNKQLTEN</sequence>
<comment type="caution">
    <text evidence="2">The sequence shown here is derived from an EMBL/GenBank/DDBJ whole genome shotgun (WGS) entry which is preliminary data.</text>
</comment>